<comment type="similarity">
    <text evidence="2">Belongs to the cytidine and deoxycytidylate deaminase family. ADAT3 subfamily.</text>
</comment>
<dbReference type="CDD" id="cd01285">
    <property type="entry name" value="nucleoside_deaminase"/>
    <property type="match status" value="1"/>
</dbReference>
<gene>
    <name evidence="4" type="primary">TAD3</name>
    <name evidence="4" type="ORF">BN1211_0366</name>
</gene>
<evidence type="ECO:0000313" key="4">
    <source>
        <dbReference type="EMBL" id="CEP20487.1"/>
    </source>
</evidence>
<dbReference type="InterPro" id="IPR002125">
    <property type="entry name" value="CMP_dCMP_dom"/>
</dbReference>
<evidence type="ECO:0000256" key="2">
    <source>
        <dbReference type="ARBA" id="ARBA00038160"/>
    </source>
</evidence>
<organism evidence="4 5">
    <name type="scientific">Cyberlindnera jadinii (strain ATCC 18201 / CBS 1600 / BCRC 20928 / JCM 3617 / NBRC 0987 / NRRL Y-1542)</name>
    <name type="common">Torula yeast</name>
    <name type="synonym">Candida utilis</name>
    <dbReference type="NCBI Taxonomy" id="983966"/>
    <lineage>
        <taxon>Eukaryota</taxon>
        <taxon>Fungi</taxon>
        <taxon>Dikarya</taxon>
        <taxon>Ascomycota</taxon>
        <taxon>Saccharomycotina</taxon>
        <taxon>Saccharomycetes</taxon>
        <taxon>Phaffomycetales</taxon>
        <taxon>Phaffomycetaceae</taxon>
        <taxon>Cyberlindnera</taxon>
    </lineage>
</organism>
<dbReference type="PANTHER" id="PTHR11079">
    <property type="entry name" value="CYTOSINE DEAMINASE FAMILY MEMBER"/>
    <property type="match status" value="1"/>
</dbReference>
<dbReference type="GO" id="GO:0005634">
    <property type="term" value="C:nucleus"/>
    <property type="evidence" value="ECO:0007669"/>
    <property type="project" value="TreeGrafter"/>
</dbReference>
<dbReference type="GO" id="GO:0052717">
    <property type="term" value="F:tRNA-specific adenosine-34 deaminase activity"/>
    <property type="evidence" value="ECO:0007669"/>
    <property type="project" value="TreeGrafter"/>
</dbReference>
<dbReference type="Gene3D" id="3.40.140.10">
    <property type="entry name" value="Cytidine Deaminase, domain 2"/>
    <property type="match status" value="1"/>
</dbReference>
<dbReference type="InterPro" id="IPR016193">
    <property type="entry name" value="Cytidine_deaminase-like"/>
</dbReference>
<proteinExistence type="inferred from homology"/>
<keyword evidence="1" id="KW-0819">tRNA processing</keyword>
<dbReference type="EMBL" id="CDQK01000001">
    <property type="protein sequence ID" value="CEP20487.1"/>
    <property type="molecule type" value="Genomic_DNA"/>
</dbReference>
<name>A0A0H5BZ50_CYBJN</name>
<evidence type="ECO:0000313" key="5">
    <source>
        <dbReference type="Proteomes" id="UP000038830"/>
    </source>
</evidence>
<dbReference type="Pfam" id="PF00383">
    <property type="entry name" value="dCMP_cyt_deam_1"/>
    <property type="match status" value="1"/>
</dbReference>
<dbReference type="AlphaFoldDB" id="A0A0H5BZ50"/>
<sequence>MSNDDPHPLQHVKRLQKLEDGLLTVILCSVDLASREEVVSLLGEKGLGIETIEVRQVPAHCPPTKDMALEWGKLYWPLVWKGNPNDQILNEMVFNFDHIRSDLQLICTNSSKCCEQLPISTVIVDPLTNAVIASSNDERHRHPLDHSVMRCIQLVSEYEQQRRESIDDPSDHHYLCNNYHVYTTHEPCTMCAMALIHSRIARLFYLKQSPKTGALDPDLQMDWR</sequence>
<dbReference type="Proteomes" id="UP000038830">
    <property type="component" value="Unassembled WGS sequence"/>
</dbReference>
<feature type="domain" description="CMP/dCMP-type deaminase" evidence="3">
    <location>
        <begin position="98"/>
        <end position="224"/>
    </location>
</feature>
<reference evidence="5" key="1">
    <citation type="journal article" date="2015" name="J. Biotechnol.">
        <title>The structure of the Cyberlindnera jadinii genome and its relation to Candida utilis analyzed by the occurrence of single nucleotide polymorphisms.</title>
        <authorList>
            <person name="Rupp O."/>
            <person name="Brinkrolf K."/>
            <person name="Buerth C."/>
            <person name="Kunigo M."/>
            <person name="Schneider J."/>
            <person name="Jaenicke S."/>
            <person name="Goesmann A."/>
            <person name="Puehler A."/>
            <person name="Jaeger K.-E."/>
            <person name="Ernst J.F."/>
        </authorList>
    </citation>
    <scope>NUCLEOTIDE SEQUENCE [LARGE SCALE GENOMIC DNA]</scope>
    <source>
        <strain evidence="5">ATCC 18201 / CBS 1600 / BCRC 20928 / JCM 3617 / NBRC 0987 / NRRL Y-1542</strain>
    </source>
</reference>
<dbReference type="PROSITE" id="PS51747">
    <property type="entry name" value="CYT_DCMP_DEAMINASES_2"/>
    <property type="match status" value="1"/>
</dbReference>
<accession>A0A0H5BZ50</accession>
<dbReference type="SUPFAM" id="SSF53927">
    <property type="entry name" value="Cytidine deaminase-like"/>
    <property type="match status" value="1"/>
</dbReference>
<protein>
    <recommendedName>
        <fullName evidence="3">CMP/dCMP-type deaminase domain-containing protein</fullName>
    </recommendedName>
</protein>
<dbReference type="GO" id="GO:0005737">
    <property type="term" value="C:cytoplasm"/>
    <property type="evidence" value="ECO:0007669"/>
    <property type="project" value="TreeGrafter"/>
</dbReference>
<dbReference type="GO" id="GO:0008033">
    <property type="term" value="P:tRNA processing"/>
    <property type="evidence" value="ECO:0007669"/>
    <property type="project" value="UniProtKB-KW"/>
</dbReference>
<evidence type="ECO:0000256" key="1">
    <source>
        <dbReference type="ARBA" id="ARBA00022694"/>
    </source>
</evidence>
<evidence type="ECO:0000259" key="3">
    <source>
        <dbReference type="PROSITE" id="PS51747"/>
    </source>
</evidence>
<dbReference type="PANTHER" id="PTHR11079:SF156">
    <property type="entry name" value="INACTIVE TRNA-SPECIFIC ADENOSINE DEAMINASE-LIKE PROTEIN 3-RELATED"/>
    <property type="match status" value="1"/>
</dbReference>